<proteinExistence type="predicted"/>
<reference evidence="2" key="1">
    <citation type="journal article" date="2014" name="Virology">
        <title>The odd one out: Bacillus ACT bacteriophage CP-51 exhibits unusual properties compared to related Spounavirinae W.Ph. and Bastille.</title>
        <authorList>
            <person name="Klumpp J."/>
            <person name="Schmuki M."/>
            <person name="Sozhamannan S."/>
            <person name="Beyer W."/>
            <person name="Fouts D.E."/>
            <person name="Bernbach V."/>
            <person name="Calendar R."/>
            <person name="Loessner M.J."/>
        </authorList>
    </citation>
    <scope>NUCLEOTIDE SEQUENCE [LARGE SCALE GENOMIC DNA]</scope>
</reference>
<keyword evidence="1" id="KW-0175">Coiled coil</keyword>
<dbReference type="Proteomes" id="UP000027382">
    <property type="component" value="Segment"/>
</dbReference>
<accession>A0A068EMA8</accession>
<evidence type="ECO:0000313" key="3">
    <source>
        <dbReference type="Proteomes" id="UP000027382"/>
    </source>
</evidence>
<dbReference type="RefSeq" id="YP_009099082.1">
    <property type="nucleotide sequence ID" value="NC_025423.1"/>
</dbReference>
<organism evidence="2 3">
    <name type="scientific">Bacillus phage CP-51</name>
    <dbReference type="NCBI Taxonomy" id="1391188"/>
    <lineage>
        <taxon>Viruses</taxon>
        <taxon>Duplodnaviria</taxon>
        <taxon>Heunggongvirae</taxon>
        <taxon>Uroviricota</taxon>
        <taxon>Caudoviricetes</taxon>
        <taxon>Herelleviridae</taxon>
        <taxon>Spounavirinae</taxon>
        <taxon>Siminovitchvirus</taxon>
        <taxon>Siminovitchvirus CP51</taxon>
    </lineage>
</organism>
<dbReference type="GeneID" id="22276981"/>
<keyword evidence="3" id="KW-1185">Reference proteome</keyword>
<dbReference type="KEGG" id="vg:22276981"/>
<feature type="coiled-coil region" evidence="1">
    <location>
        <begin position="27"/>
        <end position="78"/>
    </location>
</feature>
<name>A0A068EMA8_9CAUD</name>
<sequence length="79" mass="9235">MPEMKVLDSGGIIFVPTAEEQKVADMKIQAQKDLEEAQIIKIQAQQELFEVRQMKEEIEVIHRRAEKVLQDLKEMRRNG</sequence>
<evidence type="ECO:0000256" key="1">
    <source>
        <dbReference type="SAM" id="Coils"/>
    </source>
</evidence>
<dbReference type="EMBL" id="KF554508">
    <property type="protein sequence ID" value="AID50473.1"/>
    <property type="molecule type" value="Genomic_DNA"/>
</dbReference>
<evidence type="ECO:0000313" key="2">
    <source>
        <dbReference type="EMBL" id="AID50473.1"/>
    </source>
</evidence>
<dbReference type="OrthoDB" id="36577at10239"/>
<protein>
    <submittedName>
        <fullName evidence="2">Uncharacterized protein</fullName>
    </submittedName>
</protein>